<dbReference type="OrthoDB" id="2273044at2759"/>
<reference evidence="5" key="1">
    <citation type="submission" date="2015-06" db="EMBL/GenBank/DDBJ databases">
        <title>Expansion of signal transduction pathways in fungi by whole-genome duplication.</title>
        <authorList>
            <consortium name="DOE Joint Genome Institute"/>
            <person name="Corrochano L.M."/>
            <person name="Kuo A."/>
            <person name="Marcet-Houben M."/>
            <person name="Polaino S."/>
            <person name="Salamov A."/>
            <person name="Villalobos J.M."/>
            <person name="Alvarez M.I."/>
            <person name="Avalos J."/>
            <person name="Benito E.P."/>
            <person name="Benoit I."/>
            <person name="Burger G."/>
            <person name="Camino L.P."/>
            <person name="Canovas D."/>
            <person name="Cerda-Olmedo E."/>
            <person name="Cheng J.-F."/>
            <person name="Dominguez A."/>
            <person name="Elias M."/>
            <person name="Eslava A.P."/>
            <person name="Glaser F."/>
            <person name="Grimwood J."/>
            <person name="Gutierrez G."/>
            <person name="Heitman J."/>
            <person name="Henrissat B."/>
            <person name="Iturriaga E.A."/>
            <person name="Lang B.F."/>
            <person name="Lavin J.L."/>
            <person name="Lee S."/>
            <person name="Li W."/>
            <person name="Lindquist E."/>
            <person name="Lopez-Garcia S."/>
            <person name="Luque E.M."/>
            <person name="Marcos A.T."/>
            <person name="Martin J."/>
            <person name="McCluskey K."/>
            <person name="Medina H.R."/>
            <person name="Miralles-Duran A."/>
            <person name="Miyazaki A."/>
            <person name="Munoz-Torres E."/>
            <person name="Oguiza J.A."/>
            <person name="Ohm R."/>
            <person name="Olmedo M."/>
            <person name="Orejas M."/>
            <person name="Ortiz-Castellanos L."/>
            <person name="Pisabarro A.G."/>
            <person name="Rodriguez-Romero J."/>
            <person name="Ruiz-Herrera J."/>
            <person name="Ruiz-Vazquez R."/>
            <person name="Sanz C."/>
            <person name="Schackwitz W."/>
            <person name="Schmutz J."/>
            <person name="Shahriari M."/>
            <person name="Shelest E."/>
            <person name="Silva-Franco F."/>
            <person name="Soanes D."/>
            <person name="Syed K."/>
            <person name="Tagua V.G."/>
            <person name="Talbot N.J."/>
            <person name="Thon M."/>
            <person name="De vries R.P."/>
            <person name="Wiebenga A."/>
            <person name="Yadav J.S."/>
            <person name="Braun E.L."/>
            <person name="Baker S."/>
            <person name="Garre V."/>
            <person name="Horwitz B."/>
            <person name="Torres-Martinez S."/>
            <person name="Idnurm A."/>
            <person name="Herrera-Estrella A."/>
            <person name="Gabaldon T."/>
            <person name="Grigoriev I.V."/>
        </authorList>
    </citation>
    <scope>NUCLEOTIDE SEQUENCE [LARGE SCALE GENOMIC DNA]</scope>
    <source>
        <strain evidence="5">NRRL 1555(-)</strain>
    </source>
</reference>
<dbReference type="PROSITE" id="PS50157">
    <property type="entry name" value="ZINC_FINGER_C2H2_2"/>
    <property type="match status" value="1"/>
</dbReference>
<evidence type="ECO:0000313" key="4">
    <source>
        <dbReference type="EMBL" id="OAD76334.1"/>
    </source>
</evidence>
<dbReference type="Proteomes" id="UP000077315">
    <property type="component" value="Unassembled WGS sequence"/>
</dbReference>
<sequence>MNKPQERPSNTGILPVADERNYDVDMGKCLNASSAVRQLGIHIRAAQRWVKRYYEDSESIFENKRKNQGDVVFLGMSISAISATGLINVSLRVPERIKKRKLRCETDVISKASFLILLNALISVLTKKDYKNGHSNLNVKKYTKEGTEIIIKFSCPGCRDVFSIVSELAHHVDNNHVKRAPTLENLTIEDQRWVLNGHDISSQFQEYRQSCITASRTTEFAVESHFNELLAISGIPVLQRRGNYEDLPTDIFPPSSLTTVRTEILAEYKRNTFQLHIREAVQSIIQQFVDENITEIRAKIELLSLCEPVVTPSPQDSIEPTEYECAVIMAIVALLSYLYDCDIYAHLFMHDLLSAKKPSKVAHCSNIVPEEFDDAVNRPDYKIDVYAYSGYRFSYTNAYGDVKKSRNVSVTLLAKDFYRLCIFSKEAIDRYNLINVLSFQVTANSVTFFAMQLKSPFLYTVTELVRFCILAKKCDLLDLMGKMDNLLFVASLYRDHCVVSENNLTPWRCDTLSSAKWQDLYLRPRNKLRVRNSCYLKVRI</sequence>
<keyword evidence="1" id="KW-0863">Zinc-finger</keyword>
<dbReference type="GO" id="GO:0008270">
    <property type="term" value="F:zinc ion binding"/>
    <property type="evidence" value="ECO:0007669"/>
    <property type="project" value="UniProtKB-KW"/>
</dbReference>
<keyword evidence="5" id="KW-1185">Reference proteome</keyword>
<dbReference type="VEuPathDB" id="FungiDB:PHYBLDRAFT_166307"/>
<organism evidence="4 5">
    <name type="scientific">Phycomyces blakesleeanus (strain ATCC 8743b / DSM 1359 / FGSC 10004 / NBRC 33097 / NRRL 1555)</name>
    <dbReference type="NCBI Taxonomy" id="763407"/>
    <lineage>
        <taxon>Eukaryota</taxon>
        <taxon>Fungi</taxon>
        <taxon>Fungi incertae sedis</taxon>
        <taxon>Mucoromycota</taxon>
        <taxon>Mucoromycotina</taxon>
        <taxon>Mucoromycetes</taxon>
        <taxon>Mucorales</taxon>
        <taxon>Phycomycetaceae</taxon>
        <taxon>Phycomyces</taxon>
    </lineage>
</organism>
<keyword evidence="2" id="KW-0472">Membrane</keyword>
<gene>
    <name evidence="4" type="ORF">PHYBLDRAFT_166307</name>
</gene>
<name>A0A167NND4_PHYB8</name>
<feature type="transmembrane region" description="Helical" evidence="2">
    <location>
        <begin position="71"/>
        <end position="91"/>
    </location>
</feature>
<evidence type="ECO:0000313" key="5">
    <source>
        <dbReference type="Proteomes" id="UP000077315"/>
    </source>
</evidence>
<dbReference type="InParanoid" id="A0A167NND4"/>
<dbReference type="EMBL" id="KV440976">
    <property type="protein sequence ID" value="OAD76334.1"/>
    <property type="molecule type" value="Genomic_DNA"/>
</dbReference>
<protein>
    <submittedName>
        <fullName evidence="4">C2H2-type zinc finger transcription factor</fullName>
    </submittedName>
</protein>
<evidence type="ECO:0000259" key="3">
    <source>
        <dbReference type="PROSITE" id="PS50157"/>
    </source>
</evidence>
<keyword evidence="2" id="KW-0812">Transmembrane</keyword>
<dbReference type="RefSeq" id="XP_018294374.1">
    <property type="nucleotide sequence ID" value="XM_018435398.1"/>
</dbReference>
<dbReference type="AlphaFoldDB" id="A0A167NND4"/>
<keyword evidence="1" id="KW-0479">Metal-binding</keyword>
<accession>A0A167NND4</accession>
<evidence type="ECO:0000256" key="2">
    <source>
        <dbReference type="SAM" id="Phobius"/>
    </source>
</evidence>
<feature type="domain" description="C2H2-type" evidence="3">
    <location>
        <begin position="153"/>
        <end position="181"/>
    </location>
</feature>
<proteinExistence type="predicted"/>
<dbReference type="PROSITE" id="PS00028">
    <property type="entry name" value="ZINC_FINGER_C2H2_1"/>
    <property type="match status" value="1"/>
</dbReference>
<dbReference type="GeneID" id="28996304"/>
<keyword evidence="1" id="KW-0862">Zinc</keyword>
<keyword evidence="2" id="KW-1133">Transmembrane helix</keyword>
<evidence type="ECO:0000256" key="1">
    <source>
        <dbReference type="PROSITE-ProRule" id="PRU00042"/>
    </source>
</evidence>
<dbReference type="InterPro" id="IPR013087">
    <property type="entry name" value="Znf_C2H2_type"/>
</dbReference>